<dbReference type="InterPro" id="IPR001611">
    <property type="entry name" value="Leu-rich_rpt"/>
</dbReference>
<feature type="compositionally biased region" description="Basic and acidic residues" evidence="1">
    <location>
        <begin position="106"/>
        <end position="117"/>
    </location>
</feature>
<dbReference type="PANTHER" id="PTHR48057">
    <property type="entry name" value="LEUCINE-RICH REPEAT SERINE/THREONINE-PROTEIN KINASE 1"/>
    <property type="match status" value="1"/>
</dbReference>
<dbReference type="Gene3D" id="3.80.10.10">
    <property type="entry name" value="Ribonuclease Inhibitor"/>
    <property type="match status" value="1"/>
</dbReference>
<sequence>MGDGYSSMESAEEWLSEIASAELHHLQVLTLSGCNLAGSIGTSLLNSSSLSHVDLSNNDITHFPQQMFHLPNLKILDLYWNSAVTGSLPENLMAKQDLKELGFVREQNDESSEKEIEVPNGGGNALPGSQSKVLATT</sequence>
<dbReference type="AlphaFoldDB" id="A0AAP0IJT9"/>
<feature type="compositionally biased region" description="Polar residues" evidence="1">
    <location>
        <begin position="127"/>
        <end position="137"/>
    </location>
</feature>
<evidence type="ECO:0000313" key="3">
    <source>
        <dbReference type="Proteomes" id="UP001417504"/>
    </source>
</evidence>
<dbReference type="Proteomes" id="UP001417504">
    <property type="component" value="Unassembled WGS sequence"/>
</dbReference>
<evidence type="ECO:0000313" key="2">
    <source>
        <dbReference type="EMBL" id="KAK9116697.1"/>
    </source>
</evidence>
<dbReference type="InterPro" id="IPR032675">
    <property type="entry name" value="LRR_dom_sf"/>
</dbReference>
<dbReference type="EMBL" id="JBBNAE010000006">
    <property type="protein sequence ID" value="KAK9116697.1"/>
    <property type="molecule type" value="Genomic_DNA"/>
</dbReference>
<dbReference type="PANTHER" id="PTHR48057:SF29">
    <property type="entry name" value="OS02G0609900 PROTEIN"/>
    <property type="match status" value="1"/>
</dbReference>
<dbReference type="Pfam" id="PF13855">
    <property type="entry name" value="LRR_8"/>
    <property type="match status" value="1"/>
</dbReference>
<gene>
    <name evidence="2" type="ORF">Sjap_015644</name>
</gene>
<reference evidence="2 3" key="1">
    <citation type="submission" date="2024-01" db="EMBL/GenBank/DDBJ databases">
        <title>Genome assemblies of Stephania.</title>
        <authorList>
            <person name="Yang L."/>
        </authorList>
    </citation>
    <scope>NUCLEOTIDE SEQUENCE [LARGE SCALE GENOMIC DNA]</scope>
    <source>
        <strain evidence="2">QJT</strain>
        <tissue evidence="2">Leaf</tissue>
    </source>
</reference>
<evidence type="ECO:0000256" key="1">
    <source>
        <dbReference type="SAM" id="MobiDB-lite"/>
    </source>
</evidence>
<accession>A0AAP0IJT9</accession>
<feature type="region of interest" description="Disordered" evidence="1">
    <location>
        <begin position="106"/>
        <end position="137"/>
    </location>
</feature>
<comment type="caution">
    <text evidence="2">The sequence shown here is derived from an EMBL/GenBank/DDBJ whole genome shotgun (WGS) entry which is preliminary data.</text>
</comment>
<proteinExistence type="predicted"/>
<organism evidence="2 3">
    <name type="scientific">Stephania japonica</name>
    <dbReference type="NCBI Taxonomy" id="461633"/>
    <lineage>
        <taxon>Eukaryota</taxon>
        <taxon>Viridiplantae</taxon>
        <taxon>Streptophyta</taxon>
        <taxon>Embryophyta</taxon>
        <taxon>Tracheophyta</taxon>
        <taxon>Spermatophyta</taxon>
        <taxon>Magnoliopsida</taxon>
        <taxon>Ranunculales</taxon>
        <taxon>Menispermaceae</taxon>
        <taxon>Menispermoideae</taxon>
        <taxon>Cissampelideae</taxon>
        <taxon>Stephania</taxon>
    </lineage>
</organism>
<name>A0AAP0IJT9_9MAGN</name>
<dbReference type="SUPFAM" id="SSF52047">
    <property type="entry name" value="RNI-like"/>
    <property type="match status" value="1"/>
</dbReference>
<dbReference type="InterPro" id="IPR052595">
    <property type="entry name" value="LRRC69/RLP"/>
</dbReference>
<protein>
    <submittedName>
        <fullName evidence="2">Uncharacterized protein</fullName>
    </submittedName>
</protein>
<keyword evidence="3" id="KW-1185">Reference proteome</keyword>